<feature type="transmembrane region" description="Helical" evidence="1">
    <location>
        <begin position="20"/>
        <end position="38"/>
    </location>
</feature>
<keyword evidence="1" id="KW-1133">Transmembrane helix</keyword>
<proteinExistence type="evidence at transcript level"/>
<organism evidence="2">
    <name type="scientific">Amblyomma parvum</name>
    <name type="common">South American tick</name>
    <dbReference type="NCBI Taxonomy" id="251391"/>
    <lineage>
        <taxon>Eukaryota</taxon>
        <taxon>Metazoa</taxon>
        <taxon>Ecdysozoa</taxon>
        <taxon>Arthropoda</taxon>
        <taxon>Chelicerata</taxon>
        <taxon>Arachnida</taxon>
        <taxon>Acari</taxon>
        <taxon>Parasitiformes</taxon>
        <taxon>Ixodida</taxon>
        <taxon>Ixodoidea</taxon>
        <taxon>Ixodidae</taxon>
        <taxon>Amblyomminae</taxon>
        <taxon>Amblyomma</taxon>
    </lineage>
</organism>
<accession>A0A023G2U3</accession>
<protein>
    <submittedName>
        <fullName evidence="2">Putative tick til 22</fullName>
    </submittedName>
</protein>
<evidence type="ECO:0000256" key="1">
    <source>
        <dbReference type="SAM" id="Phobius"/>
    </source>
</evidence>
<sequence length="172" mass="18917">DADHSTSASESHSLTRQSAMRTLLLAFATIVILEMVIARAPQKPGSNHLGKPVRPSKKFCVPPPPGNPKRLLKCNIHPNEKLYGRPCCRKNEVLKWDSSRCGEDSCACLKEGGKPFACTLDLTLACYCQEGFLDTLKVASALKKAVWEVHLGCEKRSFSPLSSLSIKLMCFL</sequence>
<keyword evidence="1" id="KW-0812">Transmembrane</keyword>
<reference evidence="2" key="1">
    <citation type="submission" date="2014-03" db="EMBL/GenBank/DDBJ databases">
        <title>The sialotranscriptome of Amblyomma triste, Amblyomma parvum and Amblyomma cajennense ticks, uncovered by 454-based RNA-seq.</title>
        <authorList>
            <person name="Garcia G.R."/>
            <person name="Gardinassi L.G."/>
            <person name="Ribeiro J.M."/>
            <person name="Anatrielo E."/>
            <person name="Ferreira B.R."/>
            <person name="Moreira H.N."/>
            <person name="Mafra C."/>
            <person name="Olegario M.M."/>
            <person name="Szabo P.J."/>
            <person name="Miranda-Santos I.K."/>
            <person name="Maruyama S.R."/>
        </authorList>
    </citation>
    <scope>NUCLEOTIDE SEQUENCE</scope>
    <source>
        <strain evidence="2">Araguapaz</strain>
        <tissue evidence="2">Salivary glands</tissue>
    </source>
</reference>
<dbReference type="AlphaFoldDB" id="A0A023G2U3"/>
<dbReference type="EMBL" id="GBBL01000075">
    <property type="protein sequence ID" value="JAC27245.1"/>
    <property type="molecule type" value="mRNA"/>
</dbReference>
<feature type="non-terminal residue" evidence="2">
    <location>
        <position position="172"/>
    </location>
</feature>
<evidence type="ECO:0000313" key="2">
    <source>
        <dbReference type="EMBL" id="JAC27245.1"/>
    </source>
</evidence>
<keyword evidence="1" id="KW-0472">Membrane</keyword>
<feature type="non-terminal residue" evidence="2">
    <location>
        <position position="1"/>
    </location>
</feature>
<name>A0A023G2U3_AMBPA</name>